<keyword evidence="3" id="KW-1003">Cell membrane</keyword>
<evidence type="ECO:0000256" key="5">
    <source>
        <dbReference type="ARBA" id="ARBA00022989"/>
    </source>
</evidence>
<dbReference type="RefSeq" id="WP_246914266.1">
    <property type="nucleotide sequence ID" value="NZ_JALJRB010000035.1"/>
</dbReference>
<dbReference type="InterPro" id="IPR049142">
    <property type="entry name" value="MS_channel_1st"/>
</dbReference>
<reference evidence="11" key="1">
    <citation type="submission" date="2022-04" db="EMBL/GenBank/DDBJ databases">
        <title>Desulfatitalea alkaliphila sp. nov., a novel anaerobic sulfate-reducing bacterium isolated from terrestrial mud volcano, Taman Peninsula, Russia.</title>
        <authorList>
            <person name="Khomyakova M.A."/>
            <person name="Merkel A.Y."/>
            <person name="Slobodkin A.I."/>
        </authorList>
    </citation>
    <scope>NUCLEOTIDE SEQUENCE</scope>
    <source>
        <strain evidence="11">M08but</strain>
    </source>
</reference>
<evidence type="ECO:0000256" key="2">
    <source>
        <dbReference type="ARBA" id="ARBA00008017"/>
    </source>
</evidence>
<comment type="caution">
    <text evidence="11">The sequence shown here is derived from an EMBL/GenBank/DDBJ whole genome shotgun (WGS) entry which is preliminary data.</text>
</comment>
<dbReference type="Gene3D" id="1.10.287.1260">
    <property type="match status" value="1"/>
</dbReference>
<dbReference type="Pfam" id="PF21088">
    <property type="entry name" value="MS_channel_1st"/>
    <property type="match status" value="1"/>
</dbReference>
<accession>A0AA41RDI5</accession>
<dbReference type="InterPro" id="IPR045275">
    <property type="entry name" value="MscS_archaea/bacteria_type"/>
</dbReference>
<sequence>MSTPVENSVAAPPEWLPEILHVTWVFLSDYPIFLSLIVVLTGLLLAAVVRKFILFWGSKLTARTTTDLDEKLLRIVARVAALVVGYIALVAALQVLALGATAEMITIRLMMSMLILQLIRAAMQASNVGLAILGRVRHRFAIIEERTIPLFDLMLTVIIVAIGAYALLQVWNIDPTAWLASAGVVGIAVGFAARDTLANLFAGFFIIADAPYTIGDYIILGSGERGYVVNVGIRSTRIRTRDDVEIIVPNSEMANSKIINESGGIRYRYRIRVEVGVAYGSDLDQVCTLLMQVAADHPEVTKNPAPRVRNRGFGDSSIDFELLGWIRDPADRGRIKHDLFMAIDKAFNRAGVAIPFPQRDIWVKEVPAAGGKQVA</sequence>
<dbReference type="InterPro" id="IPR010920">
    <property type="entry name" value="LSM_dom_sf"/>
</dbReference>
<evidence type="ECO:0000313" key="11">
    <source>
        <dbReference type="EMBL" id="MCJ8502838.1"/>
    </source>
</evidence>
<dbReference type="SUPFAM" id="SSF82689">
    <property type="entry name" value="Mechanosensitive channel protein MscS (YggB), C-terminal domain"/>
    <property type="match status" value="1"/>
</dbReference>
<dbReference type="InterPro" id="IPR011066">
    <property type="entry name" value="MscS_channel_C_sf"/>
</dbReference>
<feature type="domain" description="Mechanosensitive ion channel transmembrane helices 2/3" evidence="10">
    <location>
        <begin position="155"/>
        <end position="193"/>
    </location>
</feature>
<evidence type="ECO:0000256" key="4">
    <source>
        <dbReference type="ARBA" id="ARBA00022692"/>
    </source>
</evidence>
<keyword evidence="5 7" id="KW-1133">Transmembrane helix</keyword>
<comment type="similarity">
    <text evidence="2">Belongs to the MscS (TC 1.A.23) family.</text>
</comment>
<dbReference type="PANTHER" id="PTHR30221:SF1">
    <property type="entry name" value="SMALL-CONDUCTANCE MECHANOSENSITIVE CHANNEL"/>
    <property type="match status" value="1"/>
</dbReference>
<gene>
    <name evidence="11" type="ORF">MRX98_19840</name>
</gene>
<dbReference type="EMBL" id="JALJRB010000035">
    <property type="protein sequence ID" value="MCJ8502838.1"/>
    <property type="molecule type" value="Genomic_DNA"/>
</dbReference>
<feature type="transmembrane region" description="Helical" evidence="7">
    <location>
        <begin position="109"/>
        <end position="133"/>
    </location>
</feature>
<evidence type="ECO:0000256" key="7">
    <source>
        <dbReference type="SAM" id="Phobius"/>
    </source>
</evidence>
<dbReference type="AlphaFoldDB" id="A0AA41RDI5"/>
<keyword evidence="12" id="KW-1185">Reference proteome</keyword>
<name>A0AA41RDI5_9BACT</name>
<evidence type="ECO:0000256" key="1">
    <source>
        <dbReference type="ARBA" id="ARBA00004651"/>
    </source>
</evidence>
<dbReference type="PANTHER" id="PTHR30221">
    <property type="entry name" value="SMALL-CONDUCTANCE MECHANOSENSITIVE CHANNEL"/>
    <property type="match status" value="1"/>
</dbReference>
<dbReference type="SUPFAM" id="SSF82861">
    <property type="entry name" value="Mechanosensitive channel protein MscS (YggB), transmembrane region"/>
    <property type="match status" value="1"/>
</dbReference>
<dbReference type="InterPro" id="IPR023408">
    <property type="entry name" value="MscS_beta-dom_sf"/>
</dbReference>
<dbReference type="Gene3D" id="3.30.70.100">
    <property type="match status" value="1"/>
</dbReference>
<dbReference type="Pfam" id="PF21082">
    <property type="entry name" value="MS_channel_3rd"/>
    <property type="match status" value="1"/>
</dbReference>
<dbReference type="Pfam" id="PF00924">
    <property type="entry name" value="MS_channel_2nd"/>
    <property type="match status" value="1"/>
</dbReference>
<dbReference type="GO" id="GO:0008381">
    <property type="term" value="F:mechanosensitive monoatomic ion channel activity"/>
    <property type="evidence" value="ECO:0007669"/>
    <property type="project" value="InterPro"/>
</dbReference>
<evidence type="ECO:0000259" key="10">
    <source>
        <dbReference type="Pfam" id="PF21088"/>
    </source>
</evidence>
<evidence type="ECO:0000259" key="9">
    <source>
        <dbReference type="Pfam" id="PF21082"/>
    </source>
</evidence>
<feature type="domain" description="Mechanosensitive ion channel MscS C-terminal" evidence="9">
    <location>
        <begin position="271"/>
        <end position="354"/>
    </location>
</feature>
<dbReference type="GO" id="GO:0005886">
    <property type="term" value="C:plasma membrane"/>
    <property type="evidence" value="ECO:0007669"/>
    <property type="project" value="UniProtKB-SubCell"/>
</dbReference>
<comment type="subcellular location">
    <subcellularLocation>
        <location evidence="1">Cell membrane</location>
        <topology evidence="1">Multi-pass membrane protein</topology>
    </subcellularLocation>
</comment>
<dbReference type="SUPFAM" id="SSF50182">
    <property type="entry name" value="Sm-like ribonucleoproteins"/>
    <property type="match status" value="1"/>
</dbReference>
<feature type="transmembrane region" description="Helical" evidence="7">
    <location>
        <begin position="75"/>
        <end position="97"/>
    </location>
</feature>
<dbReference type="Proteomes" id="UP001165427">
    <property type="component" value="Unassembled WGS sequence"/>
</dbReference>
<feature type="transmembrane region" description="Helical" evidence="7">
    <location>
        <begin position="153"/>
        <end position="171"/>
    </location>
</feature>
<feature type="transmembrane region" description="Helical" evidence="7">
    <location>
        <begin position="177"/>
        <end position="193"/>
    </location>
</feature>
<evidence type="ECO:0000256" key="6">
    <source>
        <dbReference type="ARBA" id="ARBA00023136"/>
    </source>
</evidence>
<feature type="domain" description="Mechanosensitive ion channel MscS" evidence="8">
    <location>
        <begin position="195"/>
        <end position="262"/>
    </location>
</feature>
<organism evidence="11 12">
    <name type="scientific">Desulfatitalea alkaliphila</name>
    <dbReference type="NCBI Taxonomy" id="2929485"/>
    <lineage>
        <taxon>Bacteria</taxon>
        <taxon>Pseudomonadati</taxon>
        <taxon>Thermodesulfobacteriota</taxon>
        <taxon>Desulfobacteria</taxon>
        <taxon>Desulfobacterales</taxon>
        <taxon>Desulfosarcinaceae</taxon>
        <taxon>Desulfatitalea</taxon>
    </lineage>
</organism>
<evidence type="ECO:0000259" key="8">
    <source>
        <dbReference type="Pfam" id="PF00924"/>
    </source>
</evidence>
<dbReference type="InterPro" id="IPR006685">
    <property type="entry name" value="MscS_channel_2nd"/>
</dbReference>
<keyword evidence="4 7" id="KW-0812">Transmembrane</keyword>
<evidence type="ECO:0000313" key="12">
    <source>
        <dbReference type="Proteomes" id="UP001165427"/>
    </source>
</evidence>
<keyword evidence="6 7" id="KW-0472">Membrane</keyword>
<dbReference type="InterPro" id="IPR049278">
    <property type="entry name" value="MS_channel_C"/>
</dbReference>
<dbReference type="Gene3D" id="2.30.30.60">
    <property type="match status" value="1"/>
</dbReference>
<protein>
    <submittedName>
        <fullName evidence="11">Mechanosensitive ion channel family protein</fullName>
    </submittedName>
</protein>
<feature type="transmembrane region" description="Helical" evidence="7">
    <location>
        <begin position="32"/>
        <end position="54"/>
    </location>
</feature>
<dbReference type="InterPro" id="IPR011014">
    <property type="entry name" value="MscS_channel_TM-2"/>
</dbReference>
<evidence type="ECO:0000256" key="3">
    <source>
        <dbReference type="ARBA" id="ARBA00022475"/>
    </source>
</evidence>
<feature type="transmembrane region" description="Helical" evidence="7">
    <location>
        <begin position="200"/>
        <end position="220"/>
    </location>
</feature>
<proteinExistence type="inferred from homology"/>